<dbReference type="EMBL" id="CR555306">
    <property type="protein sequence ID" value="CAI09356.1"/>
    <property type="molecule type" value="Genomic_DNA"/>
</dbReference>
<dbReference type="AlphaFoldDB" id="Q5P008"/>
<keyword evidence="3" id="KW-1185">Reference proteome</keyword>
<evidence type="ECO:0000313" key="3">
    <source>
        <dbReference type="Proteomes" id="UP000006552"/>
    </source>
</evidence>
<proteinExistence type="predicted"/>
<dbReference type="KEGG" id="eba:ebA5684"/>
<dbReference type="Proteomes" id="UP000006552">
    <property type="component" value="Chromosome"/>
</dbReference>
<gene>
    <name evidence="2" type="ORF">ebA5684</name>
</gene>
<reference evidence="2 3" key="1">
    <citation type="journal article" date="2005" name="Arch. Microbiol.">
        <title>The genome sequence of an anaerobic aromatic-degrading denitrifying bacterium, strain EbN1.</title>
        <authorList>
            <person name="Rabus R."/>
            <person name="Kube M."/>
            <person name="Heider J."/>
            <person name="Beck A."/>
            <person name="Heitmann K."/>
            <person name="Widdel F."/>
            <person name="Reinhardt R."/>
        </authorList>
    </citation>
    <scope>NUCLEOTIDE SEQUENCE [LARGE SCALE GENOMIC DNA]</scope>
    <source>
        <strain evidence="2 3">EbN1</strain>
    </source>
</reference>
<sequence>MIIIDRRLINNLECDDPFNERAEALLKPSRHTPPTATASEKMTTPPACVRHGVCDE</sequence>
<feature type="region of interest" description="Disordered" evidence="1">
    <location>
        <begin position="27"/>
        <end position="46"/>
    </location>
</feature>
<dbReference type="HOGENOM" id="CLU_3004005_0_0_4"/>
<accession>Q5P008</accession>
<organism evidence="2 3">
    <name type="scientific">Aromatoleum aromaticum (strain DSM 19018 / LMG 30748 / EbN1)</name>
    <name type="common">Azoarcus sp. (strain EbN1)</name>
    <dbReference type="NCBI Taxonomy" id="76114"/>
    <lineage>
        <taxon>Bacteria</taxon>
        <taxon>Pseudomonadati</taxon>
        <taxon>Pseudomonadota</taxon>
        <taxon>Betaproteobacteria</taxon>
        <taxon>Rhodocyclales</taxon>
        <taxon>Rhodocyclaceae</taxon>
        <taxon>Aromatoleum</taxon>
    </lineage>
</organism>
<name>Q5P008_AROAE</name>
<dbReference type="STRING" id="76114.ebA5684"/>
<evidence type="ECO:0000313" key="2">
    <source>
        <dbReference type="EMBL" id="CAI09356.1"/>
    </source>
</evidence>
<protein>
    <submittedName>
        <fullName evidence="2">Uncharacterized protein</fullName>
    </submittedName>
</protein>
<feature type="compositionally biased region" description="Polar residues" evidence="1">
    <location>
        <begin position="32"/>
        <end position="42"/>
    </location>
</feature>
<evidence type="ECO:0000256" key="1">
    <source>
        <dbReference type="SAM" id="MobiDB-lite"/>
    </source>
</evidence>